<keyword evidence="2" id="KW-1185">Reference proteome</keyword>
<name>A0A5B7KDP7_PORTR</name>
<reference evidence="1 2" key="1">
    <citation type="submission" date="2019-05" db="EMBL/GenBank/DDBJ databases">
        <title>Another draft genome of Portunus trituberculatus and its Hox gene families provides insights of decapod evolution.</title>
        <authorList>
            <person name="Jeong J.-H."/>
            <person name="Song I."/>
            <person name="Kim S."/>
            <person name="Choi T."/>
            <person name="Kim D."/>
            <person name="Ryu S."/>
            <person name="Kim W."/>
        </authorList>
    </citation>
    <scope>NUCLEOTIDE SEQUENCE [LARGE SCALE GENOMIC DNA]</scope>
    <source>
        <tissue evidence="1">Muscle</tissue>
    </source>
</reference>
<comment type="caution">
    <text evidence="1">The sequence shown here is derived from an EMBL/GenBank/DDBJ whole genome shotgun (WGS) entry which is preliminary data.</text>
</comment>
<dbReference type="EMBL" id="VSRR010143812">
    <property type="protein sequence ID" value="MPD04986.1"/>
    <property type="molecule type" value="Genomic_DNA"/>
</dbReference>
<gene>
    <name evidence="1" type="ORF">E2C01_100703</name>
</gene>
<proteinExistence type="predicted"/>
<evidence type="ECO:0000313" key="1">
    <source>
        <dbReference type="EMBL" id="MPD04986.1"/>
    </source>
</evidence>
<accession>A0A5B7KDP7</accession>
<dbReference type="Proteomes" id="UP000324222">
    <property type="component" value="Unassembled WGS sequence"/>
</dbReference>
<sequence length="83" mass="8834">MSVAGAVFGTLGAIHQTLAVRGGSFRGERAPYMSVSGGVVCGTLYVMHQTLTERGGSSTGERTHFMTVVWAWCVVGHCSWRSV</sequence>
<protein>
    <submittedName>
        <fullName evidence="1">Uncharacterized protein</fullName>
    </submittedName>
</protein>
<dbReference type="AlphaFoldDB" id="A0A5B7KDP7"/>
<organism evidence="1 2">
    <name type="scientific">Portunus trituberculatus</name>
    <name type="common">Swimming crab</name>
    <name type="synonym">Neptunus trituberculatus</name>
    <dbReference type="NCBI Taxonomy" id="210409"/>
    <lineage>
        <taxon>Eukaryota</taxon>
        <taxon>Metazoa</taxon>
        <taxon>Ecdysozoa</taxon>
        <taxon>Arthropoda</taxon>
        <taxon>Crustacea</taxon>
        <taxon>Multicrustacea</taxon>
        <taxon>Malacostraca</taxon>
        <taxon>Eumalacostraca</taxon>
        <taxon>Eucarida</taxon>
        <taxon>Decapoda</taxon>
        <taxon>Pleocyemata</taxon>
        <taxon>Brachyura</taxon>
        <taxon>Eubrachyura</taxon>
        <taxon>Portunoidea</taxon>
        <taxon>Portunidae</taxon>
        <taxon>Portuninae</taxon>
        <taxon>Portunus</taxon>
    </lineage>
</organism>
<evidence type="ECO:0000313" key="2">
    <source>
        <dbReference type="Proteomes" id="UP000324222"/>
    </source>
</evidence>